<feature type="region of interest" description="Disordered" evidence="1">
    <location>
        <begin position="83"/>
        <end position="130"/>
    </location>
</feature>
<reference evidence="2 3" key="1">
    <citation type="submission" date="2024-01" db="EMBL/GenBank/DDBJ databases">
        <title>Characterization of antibiotic resistant novel bacterial strains and their environmental applications.</title>
        <authorList>
            <person name="Manzoor S."/>
            <person name="Abbas S."/>
            <person name="Arshad M."/>
            <person name="Ahmed I."/>
        </authorList>
    </citation>
    <scope>NUCLEOTIDE SEQUENCE [LARGE SCALE GENOMIC DNA]</scope>
    <source>
        <strain evidence="2 3">NCCP-602</strain>
    </source>
</reference>
<organism evidence="2 3">
    <name type="scientific">Brevibacterium metallidurans</name>
    <dbReference type="NCBI Taxonomy" id="1482676"/>
    <lineage>
        <taxon>Bacteria</taxon>
        <taxon>Bacillati</taxon>
        <taxon>Actinomycetota</taxon>
        <taxon>Actinomycetes</taxon>
        <taxon>Micrococcales</taxon>
        <taxon>Brevibacteriaceae</taxon>
        <taxon>Brevibacterium</taxon>
    </lineage>
</organism>
<evidence type="ECO:0000313" key="2">
    <source>
        <dbReference type="EMBL" id="GAA0034151.1"/>
    </source>
</evidence>
<accession>A0ABN0SIH0</accession>
<evidence type="ECO:0000313" key="3">
    <source>
        <dbReference type="Proteomes" id="UP001498238"/>
    </source>
</evidence>
<comment type="caution">
    <text evidence="2">The sequence shown here is derived from an EMBL/GenBank/DDBJ whole genome shotgun (WGS) entry which is preliminary data.</text>
</comment>
<dbReference type="Proteomes" id="UP001498238">
    <property type="component" value="Unassembled WGS sequence"/>
</dbReference>
<evidence type="ECO:0000256" key="1">
    <source>
        <dbReference type="SAM" id="MobiDB-lite"/>
    </source>
</evidence>
<proteinExistence type="predicted"/>
<protein>
    <submittedName>
        <fullName evidence="2">Uncharacterized protein</fullName>
    </submittedName>
</protein>
<name>A0ABN0SIH0_9MICO</name>
<sequence length="130" mass="14798">MILLIPRPVLPSPRVPVLPESPLALRVLPRPVTTMLRIRRMHLLSLNLPLLRPKYLCVVVCRASRAESRGLRKVSLLPEPRPPVLLLRPQCRPKPPLPKSQLPKSQRPSSRTKSPRLPRLPPQQRLESVP</sequence>
<gene>
    <name evidence="2" type="ORF">NCCP602_01120</name>
</gene>
<dbReference type="EMBL" id="BAAAAF010000001">
    <property type="protein sequence ID" value="GAA0034151.1"/>
    <property type="molecule type" value="Genomic_DNA"/>
</dbReference>
<keyword evidence="3" id="KW-1185">Reference proteome</keyword>